<name>A0AB33HNM2_MYCPM</name>
<dbReference type="InterPro" id="IPR015865">
    <property type="entry name" value="Riboflavin_kinase_bac/euk"/>
</dbReference>
<dbReference type="RefSeq" id="WP_014325383.1">
    <property type="nucleotide sequence ID" value="NC_016807.1"/>
</dbReference>
<dbReference type="SMART" id="SM00904">
    <property type="entry name" value="Flavokinase"/>
    <property type="match status" value="1"/>
</dbReference>
<comment type="pathway">
    <text evidence="1 14">Cofactor biosynthesis; FAD biosynthesis; FAD from FMN: step 1/1.</text>
</comment>
<organism evidence="16 17">
    <name type="scientific">Mycoplasmoides pneumoniae 309</name>
    <dbReference type="NCBI Taxonomy" id="1112856"/>
    <lineage>
        <taxon>Bacteria</taxon>
        <taxon>Bacillati</taxon>
        <taxon>Mycoplasmatota</taxon>
        <taxon>Mycoplasmoidales</taxon>
        <taxon>Mycoplasmoidaceae</taxon>
        <taxon>Mycoplasmoides</taxon>
    </lineage>
</organism>
<gene>
    <name evidence="16" type="primary">ribF</name>
    <name evidence="16" type="ORF">MPNA1580</name>
</gene>
<dbReference type="GO" id="GO:0003919">
    <property type="term" value="F:FMN adenylyltransferase activity"/>
    <property type="evidence" value="ECO:0007669"/>
    <property type="project" value="UniProtKB-UniRule"/>
</dbReference>
<keyword evidence="11" id="KW-0511">Multifunctional enzyme</keyword>
<dbReference type="SUPFAM" id="SSF52374">
    <property type="entry name" value="Nucleotidylyl transferase"/>
    <property type="match status" value="1"/>
</dbReference>
<dbReference type="InterPro" id="IPR015864">
    <property type="entry name" value="FAD_synthase"/>
</dbReference>
<dbReference type="SUPFAM" id="SSF82114">
    <property type="entry name" value="Riboflavin kinase-like"/>
    <property type="match status" value="1"/>
</dbReference>
<evidence type="ECO:0000256" key="3">
    <source>
        <dbReference type="ARBA" id="ARBA00022630"/>
    </source>
</evidence>
<dbReference type="InterPro" id="IPR014729">
    <property type="entry name" value="Rossmann-like_a/b/a_fold"/>
</dbReference>
<evidence type="ECO:0000256" key="6">
    <source>
        <dbReference type="ARBA" id="ARBA00022695"/>
    </source>
</evidence>
<feature type="domain" description="Riboflavin kinase" evidence="15">
    <location>
        <begin position="145"/>
        <end position="265"/>
    </location>
</feature>
<evidence type="ECO:0000256" key="2">
    <source>
        <dbReference type="ARBA" id="ARBA00005201"/>
    </source>
</evidence>
<dbReference type="PANTHER" id="PTHR22749">
    <property type="entry name" value="RIBOFLAVIN KINASE/FMN ADENYLYLTRANSFERASE"/>
    <property type="match status" value="1"/>
</dbReference>
<comment type="catalytic activity">
    <reaction evidence="12 14">
        <text>riboflavin + ATP = FMN + ADP + H(+)</text>
        <dbReference type="Rhea" id="RHEA:14357"/>
        <dbReference type="ChEBI" id="CHEBI:15378"/>
        <dbReference type="ChEBI" id="CHEBI:30616"/>
        <dbReference type="ChEBI" id="CHEBI:57986"/>
        <dbReference type="ChEBI" id="CHEBI:58210"/>
        <dbReference type="ChEBI" id="CHEBI:456216"/>
        <dbReference type="EC" id="2.7.1.26"/>
    </reaction>
</comment>
<proteinExistence type="inferred from homology"/>
<evidence type="ECO:0000256" key="9">
    <source>
        <dbReference type="ARBA" id="ARBA00022827"/>
    </source>
</evidence>
<dbReference type="GO" id="GO:0008531">
    <property type="term" value="F:riboflavin kinase activity"/>
    <property type="evidence" value="ECO:0007669"/>
    <property type="project" value="UniProtKB-UniRule"/>
</dbReference>
<evidence type="ECO:0000259" key="15">
    <source>
        <dbReference type="SMART" id="SM00904"/>
    </source>
</evidence>
<keyword evidence="9 14" id="KW-0274">FAD</keyword>
<dbReference type="GO" id="GO:0005524">
    <property type="term" value="F:ATP binding"/>
    <property type="evidence" value="ECO:0007669"/>
    <property type="project" value="UniProtKB-UniRule"/>
</dbReference>
<evidence type="ECO:0000256" key="12">
    <source>
        <dbReference type="ARBA" id="ARBA00047880"/>
    </source>
</evidence>
<evidence type="ECO:0000256" key="13">
    <source>
        <dbReference type="ARBA" id="ARBA00049494"/>
    </source>
</evidence>
<dbReference type="Gene3D" id="2.40.30.30">
    <property type="entry name" value="Riboflavin kinase-like"/>
    <property type="match status" value="1"/>
</dbReference>
<dbReference type="Gene3D" id="3.40.50.620">
    <property type="entry name" value="HUPs"/>
    <property type="match status" value="1"/>
</dbReference>
<keyword evidence="8 14" id="KW-0418">Kinase</keyword>
<comment type="similarity">
    <text evidence="14">Belongs to the ribF family.</text>
</comment>
<dbReference type="CDD" id="cd02064">
    <property type="entry name" value="FAD_synthetase_N"/>
    <property type="match status" value="1"/>
</dbReference>
<evidence type="ECO:0000256" key="7">
    <source>
        <dbReference type="ARBA" id="ARBA00022741"/>
    </source>
</evidence>
<reference evidence="17" key="1">
    <citation type="journal article" date="2012" name="J. Bacteriol.">
        <title>Complete genome sequence of Mycoplasma pneumoniae type 2a strain 309, isolated in Japan.</title>
        <authorList>
            <person name="Kenri T."/>
            <person name="Horino A."/>
            <person name="Matsui M."/>
            <person name="Sasaki Y."/>
            <person name="Suzuki S."/>
            <person name="Narita M."/>
            <person name="Ohya H."/>
            <person name="Okazaki N."/>
            <person name="Shibayama K."/>
        </authorList>
    </citation>
    <scope>NUCLEOTIDE SEQUENCE [LARGE SCALE GENOMIC DNA]</scope>
    <source>
        <strain evidence="17">309</strain>
    </source>
</reference>
<dbReference type="GO" id="GO:0009231">
    <property type="term" value="P:riboflavin biosynthetic process"/>
    <property type="evidence" value="ECO:0007669"/>
    <property type="project" value="InterPro"/>
</dbReference>
<evidence type="ECO:0000256" key="1">
    <source>
        <dbReference type="ARBA" id="ARBA00004726"/>
    </source>
</evidence>
<dbReference type="PANTHER" id="PTHR22749:SF6">
    <property type="entry name" value="RIBOFLAVIN KINASE"/>
    <property type="match status" value="1"/>
</dbReference>
<dbReference type="InterPro" id="IPR023465">
    <property type="entry name" value="Riboflavin_kinase_dom_sf"/>
</dbReference>
<dbReference type="AlphaFoldDB" id="A0AB33HNM2"/>
<evidence type="ECO:0000256" key="5">
    <source>
        <dbReference type="ARBA" id="ARBA00022679"/>
    </source>
</evidence>
<evidence type="ECO:0000256" key="14">
    <source>
        <dbReference type="PIRNR" id="PIRNR004491"/>
    </source>
</evidence>
<dbReference type="Proteomes" id="UP000007105">
    <property type="component" value="Chromosome"/>
</dbReference>
<dbReference type="Pfam" id="PF01687">
    <property type="entry name" value="Flavokinase"/>
    <property type="match status" value="1"/>
</dbReference>
<dbReference type="GO" id="GO:0009398">
    <property type="term" value="P:FMN biosynthetic process"/>
    <property type="evidence" value="ECO:0007669"/>
    <property type="project" value="UniProtKB-UniRule"/>
</dbReference>
<dbReference type="NCBIfam" id="TIGR00083">
    <property type="entry name" value="ribF"/>
    <property type="match status" value="1"/>
</dbReference>
<comment type="pathway">
    <text evidence="2 14">Cofactor biosynthesis; FMN biosynthesis; FMN from riboflavin (ATP route): step 1/1.</text>
</comment>
<dbReference type="InterPro" id="IPR023468">
    <property type="entry name" value="Riboflavin_kinase"/>
</dbReference>
<evidence type="ECO:0000313" key="16">
    <source>
        <dbReference type="EMBL" id="BAL21732.1"/>
    </source>
</evidence>
<dbReference type="EC" id="2.7.1.26" evidence="14"/>
<evidence type="ECO:0000256" key="4">
    <source>
        <dbReference type="ARBA" id="ARBA00022643"/>
    </source>
</evidence>
<keyword evidence="6 14" id="KW-0548">Nucleotidyltransferase</keyword>
<evidence type="ECO:0000256" key="11">
    <source>
        <dbReference type="ARBA" id="ARBA00023268"/>
    </source>
</evidence>
<accession>A0AB33HNM2</accession>
<keyword evidence="3 14" id="KW-0285">Flavoprotein</keyword>
<dbReference type="PIRSF" id="PIRSF004491">
    <property type="entry name" value="FAD_Synth"/>
    <property type="match status" value="1"/>
</dbReference>
<sequence length="269" mass="30421">MQQTLIIGAFDGLHKGHQLLAQAASGPVVALLIANIPSLQSDWLYEPKQRQVQLQQHFQSVVHSYDVIEHNISAQAFFDQIISPLRCQQLVVGADFCFGKDNQNADFLRRLFPNTTIIPKDSQTLSSSTVRQWLKQGQIEQANAVLLEPYFREGVVIRGNQQARFLGWPTANITLKPYMVPLRCGSYVITVTYHQTNYPGVGFISYKNDQLVCETHLIGFSGDLYGKQLRFTFNQFIRPQQKFSGVQALQKAISGDLKQAQKWFAQSTN</sequence>
<dbReference type="KEGG" id="mpm:MPNA1580"/>
<dbReference type="GO" id="GO:0006747">
    <property type="term" value="P:FAD biosynthetic process"/>
    <property type="evidence" value="ECO:0007669"/>
    <property type="project" value="UniProtKB-UniRule"/>
</dbReference>
<dbReference type="EC" id="2.7.7.2" evidence="14"/>
<keyword evidence="10 14" id="KW-0067">ATP-binding</keyword>
<keyword evidence="5 14" id="KW-0808">Transferase</keyword>
<evidence type="ECO:0000256" key="10">
    <source>
        <dbReference type="ARBA" id="ARBA00022840"/>
    </source>
</evidence>
<comment type="catalytic activity">
    <reaction evidence="13 14">
        <text>FMN + ATP + H(+) = FAD + diphosphate</text>
        <dbReference type="Rhea" id="RHEA:17237"/>
        <dbReference type="ChEBI" id="CHEBI:15378"/>
        <dbReference type="ChEBI" id="CHEBI:30616"/>
        <dbReference type="ChEBI" id="CHEBI:33019"/>
        <dbReference type="ChEBI" id="CHEBI:57692"/>
        <dbReference type="ChEBI" id="CHEBI:58210"/>
        <dbReference type="EC" id="2.7.7.2"/>
    </reaction>
</comment>
<protein>
    <recommendedName>
        <fullName evidence="14">Riboflavin biosynthesis protein</fullName>
    </recommendedName>
    <domain>
        <recommendedName>
            <fullName evidence="14">Riboflavin kinase</fullName>
            <ecNumber evidence="14">2.7.1.26</ecNumber>
        </recommendedName>
        <alternativeName>
            <fullName evidence="14">Flavokinase</fullName>
        </alternativeName>
    </domain>
    <domain>
        <recommendedName>
            <fullName evidence="14">FMN adenylyltransferase</fullName>
            <ecNumber evidence="14">2.7.7.2</ecNumber>
        </recommendedName>
        <alternativeName>
            <fullName evidence="14">FAD pyrophosphorylase</fullName>
        </alternativeName>
        <alternativeName>
            <fullName evidence="14">FAD synthase</fullName>
        </alternativeName>
    </domain>
</protein>
<dbReference type="EMBL" id="AP012303">
    <property type="protein sequence ID" value="BAL21732.1"/>
    <property type="molecule type" value="Genomic_DNA"/>
</dbReference>
<evidence type="ECO:0000313" key="17">
    <source>
        <dbReference type="Proteomes" id="UP000007105"/>
    </source>
</evidence>
<dbReference type="InterPro" id="IPR002606">
    <property type="entry name" value="Riboflavin_kinase_bac"/>
</dbReference>
<keyword evidence="4 14" id="KW-0288">FMN</keyword>
<evidence type="ECO:0000256" key="8">
    <source>
        <dbReference type="ARBA" id="ARBA00022777"/>
    </source>
</evidence>
<keyword evidence="7 14" id="KW-0547">Nucleotide-binding</keyword>